<keyword evidence="7" id="KW-1185">Reference proteome</keyword>
<dbReference type="Proteomes" id="UP001634007">
    <property type="component" value="Unassembled WGS sequence"/>
</dbReference>
<accession>A0ABD3KTU8</accession>
<dbReference type="PANTHER" id="PTHR31717">
    <property type="entry name" value="ZINC FINGER PROTEIN CONSTANS-LIKE 10"/>
    <property type="match status" value="1"/>
</dbReference>
<reference evidence="6 7" key="1">
    <citation type="submission" date="2024-11" db="EMBL/GenBank/DDBJ databases">
        <title>Chromosome-level genome assembly of Eucalyptus globulus Labill. provides insights into its genome evolution.</title>
        <authorList>
            <person name="Li X."/>
        </authorList>
    </citation>
    <scope>NUCLEOTIDE SEQUENCE [LARGE SCALE GENOMIC DNA]</scope>
    <source>
        <strain evidence="6">CL2024</strain>
        <tissue evidence="6">Fresh tender leaves</tissue>
    </source>
</reference>
<protein>
    <recommendedName>
        <fullName evidence="5">B box-type domain-containing protein</fullName>
    </recommendedName>
</protein>
<organism evidence="6 7">
    <name type="scientific">Eucalyptus globulus</name>
    <name type="common">Tasmanian blue gum</name>
    <dbReference type="NCBI Taxonomy" id="34317"/>
    <lineage>
        <taxon>Eukaryota</taxon>
        <taxon>Viridiplantae</taxon>
        <taxon>Streptophyta</taxon>
        <taxon>Embryophyta</taxon>
        <taxon>Tracheophyta</taxon>
        <taxon>Spermatophyta</taxon>
        <taxon>Magnoliopsida</taxon>
        <taxon>eudicotyledons</taxon>
        <taxon>Gunneridae</taxon>
        <taxon>Pentapetalae</taxon>
        <taxon>rosids</taxon>
        <taxon>malvids</taxon>
        <taxon>Myrtales</taxon>
        <taxon>Myrtaceae</taxon>
        <taxon>Myrtoideae</taxon>
        <taxon>Eucalypteae</taxon>
        <taxon>Eucalyptus</taxon>
    </lineage>
</organism>
<evidence type="ECO:0000259" key="5">
    <source>
        <dbReference type="PROSITE" id="PS50119"/>
    </source>
</evidence>
<dbReference type="Pfam" id="PF00643">
    <property type="entry name" value="zf-B_box"/>
    <property type="match status" value="1"/>
</dbReference>
<dbReference type="GO" id="GO:0008270">
    <property type="term" value="F:zinc ion binding"/>
    <property type="evidence" value="ECO:0007669"/>
    <property type="project" value="UniProtKB-KW"/>
</dbReference>
<evidence type="ECO:0000313" key="7">
    <source>
        <dbReference type="Proteomes" id="UP001634007"/>
    </source>
</evidence>
<proteinExistence type="predicted"/>
<evidence type="ECO:0000313" key="6">
    <source>
        <dbReference type="EMBL" id="KAL3743176.1"/>
    </source>
</evidence>
<dbReference type="CDD" id="cd19821">
    <property type="entry name" value="Bbox1_BBX-like"/>
    <property type="match status" value="1"/>
</dbReference>
<dbReference type="EMBL" id="JBJKBG010000004">
    <property type="protein sequence ID" value="KAL3743176.1"/>
    <property type="molecule type" value="Genomic_DNA"/>
</dbReference>
<evidence type="ECO:0000256" key="4">
    <source>
        <dbReference type="PROSITE-ProRule" id="PRU00024"/>
    </source>
</evidence>
<dbReference type="InterPro" id="IPR000315">
    <property type="entry name" value="Znf_B-box"/>
</dbReference>
<keyword evidence="1" id="KW-0479">Metal-binding</keyword>
<dbReference type="AlphaFoldDB" id="A0ABD3KTU8"/>
<evidence type="ECO:0000256" key="3">
    <source>
        <dbReference type="ARBA" id="ARBA00022833"/>
    </source>
</evidence>
<dbReference type="PROSITE" id="PS50119">
    <property type="entry name" value="ZF_BBOX"/>
    <property type="match status" value="1"/>
</dbReference>
<dbReference type="SMART" id="SM00336">
    <property type="entry name" value="BBOX"/>
    <property type="match status" value="1"/>
</dbReference>
<name>A0ABD3KTU8_EUCGL</name>
<comment type="caution">
    <text evidence="6">The sequence shown here is derived from an EMBL/GenBank/DDBJ whole genome shotgun (WGS) entry which is preliminary data.</text>
</comment>
<sequence length="95" mass="9855">MELRRASARPCDGCRSAKAAEFCEADAAFLCLACDAGVHGANKLASSHKRAWVCEACERTPAAFACRADAAAPCVACDVDGHSPTPSPAATWESL</sequence>
<feature type="domain" description="B box-type" evidence="5">
    <location>
        <begin position="6"/>
        <end position="53"/>
    </location>
</feature>
<evidence type="ECO:0000256" key="1">
    <source>
        <dbReference type="ARBA" id="ARBA00022723"/>
    </source>
</evidence>
<keyword evidence="3" id="KW-0862">Zinc</keyword>
<gene>
    <name evidence="6" type="ORF">ACJRO7_018471</name>
</gene>
<keyword evidence="2 4" id="KW-0863">Zinc-finger</keyword>
<evidence type="ECO:0000256" key="2">
    <source>
        <dbReference type="ARBA" id="ARBA00022771"/>
    </source>
</evidence>
<dbReference type="InterPro" id="IPR049808">
    <property type="entry name" value="CONSTANS-like_Bbox1"/>
</dbReference>
<dbReference type="PANTHER" id="PTHR31717:SF45">
    <property type="entry name" value="ZINC FINGER PROTEIN CONSTANS-LIKE 14-RELATED"/>
    <property type="match status" value="1"/>
</dbReference>